<dbReference type="InterPro" id="IPR000504">
    <property type="entry name" value="RRM_dom"/>
</dbReference>
<reference evidence="8" key="1">
    <citation type="submission" date="2020-11" db="EMBL/GenBank/DDBJ databases">
        <authorList>
            <person name="Tran Van P."/>
        </authorList>
    </citation>
    <scope>NUCLEOTIDE SEQUENCE</scope>
</reference>
<evidence type="ECO:0000256" key="2">
    <source>
        <dbReference type="ARBA" id="ARBA00022737"/>
    </source>
</evidence>
<feature type="region of interest" description="Disordered" evidence="6">
    <location>
        <begin position="1"/>
        <end position="93"/>
    </location>
</feature>
<dbReference type="Pfam" id="PF00076">
    <property type="entry name" value="RRM_1"/>
    <property type="match status" value="4"/>
</dbReference>
<dbReference type="InterPro" id="IPR035979">
    <property type="entry name" value="RBD_domain_sf"/>
</dbReference>
<feature type="domain" description="RRM" evidence="7">
    <location>
        <begin position="470"/>
        <end position="548"/>
    </location>
</feature>
<feature type="compositionally biased region" description="Acidic residues" evidence="6">
    <location>
        <begin position="48"/>
        <end position="84"/>
    </location>
</feature>
<dbReference type="FunFam" id="3.30.70.330:FF:000182">
    <property type="entry name" value="RNA-binding motif protein 28"/>
    <property type="match status" value="1"/>
</dbReference>
<dbReference type="GO" id="GO:0005730">
    <property type="term" value="C:nucleolus"/>
    <property type="evidence" value="ECO:0007669"/>
    <property type="project" value="TreeGrafter"/>
</dbReference>
<comment type="subcellular location">
    <subcellularLocation>
        <location evidence="1">Nucleus</location>
    </subcellularLocation>
</comment>
<dbReference type="CDD" id="cd12416">
    <property type="entry name" value="RRM4_RBM28_like"/>
    <property type="match status" value="1"/>
</dbReference>
<feature type="domain" description="RRM" evidence="7">
    <location>
        <begin position="288"/>
        <end position="365"/>
    </location>
</feature>
<feature type="compositionally biased region" description="Basic and acidic residues" evidence="6">
    <location>
        <begin position="723"/>
        <end position="736"/>
    </location>
</feature>
<organism evidence="8">
    <name type="scientific">Timema bartmani</name>
    <dbReference type="NCBI Taxonomy" id="61472"/>
    <lineage>
        <taxon>Eukaryota</taxon>
        <taxon>Metazoa</taxon>
        <taxon>Ecdysozoa</taxon>
        <taxon>Arthropoda</taxon>
        <taxon>Hexapoda</taxon>
        <taxon>Insecta</taxon>
        <taxon>Pterygota</taxon>
        <taxon>Neoptera</taxon>
        <taxon>Polyneoptera</taxon>
        <taxon>Phasmatodea</taxon>
        <taxon>Timematodea</taxon>
        <taxon>Timematoidea</taxon>
        <taxon>Timematidae</taxon>
        <taxon>Timema</taxon>
    </lineage>
</organism>
<dbReference type="Gene3D" id="3.30.70.330">
    <property type="match status" value="4"/>
</dbReference>
<accession>A0A7R9EPE7</accession>
<gene>
    <name evidence="8" type="ORF">TBIB3V08_LOCUS1166</name>
</gene>
<keyword evidence="2" id="KW-0677">Repeat</keyword>
<feature type="compositionally biased region" description="Polar residues" evidence="6">
    <location>
        <begin position="1"/>
        <end position="10"/>
    </location>
</feature>
<dbReference type="SUPFAM" id="SSF54928">
    <property type="entry name" value="RNA-binding domain, RBD"/>
    <property type="match status" value="3"/>
</dbReference>
<evidence type="ECO:0000256" key="4">
    <source>
        <dbReference type="ARBA" id="ARBA00023242"/>
    </source>
</evidence>
<evidence type="ECO:0000256" key="5">
    <source>
        <dbReference type="PROSITE-ProRule" id="PRU00176"/>
    </source>
</evidence>
<dbReference type="CDD" id="cd12414">
    <property type="entry name" value="RRM2_RBM28_like"/>
    <property type="match status" value="1"/>
</dbReference>
<feature type="region of interest" description="Disordered" evidence="6">
    <location>
        <begin position="421"/>
        <end position="463"/>
    </location>
</feature>
<dbReference type="InterPro" id="IPR012677">
    <property type="entry name" value="Nucleotide-bd_a/b_plait_sf"/>
</dbReference>
<dbReference type="PANTHER" id="PTHR48039">
    <property type="entry name" value="RNA-BINDING MOTIF PROTEIN 14B"/>
    <property type="match status" value="1"/>
</dbReference>
<name>A0A7R9EPE7_9NEOP</name>
<dbReference type="EMBL" id="OD564486">
    <property type="protein sequence ID" value="CAD7438578.1"/>
    <property type="molecule type" value="Genomic_DNA"/>
</dbReference>
<feature type="domain" description="RRM" evidence="7">
    <location>
        <begin position="103"/>
        <end position="192"/>
    </location>
</feature>
<keyword evidence="3 5" id="KW-0694">RNA-binding</keyword>
<dbReference type="PROSITE" id="PS50102">
    <property type="entry name" value="RRM"/>
    <property type="match status" value="4"/>
</dbReference>
<dbReference type="AlphaFoldDB" id="A0A7R9EPE7"/>
<evidence type="ECO:0000256" key="6">
    <source>
        <dbReference type="SAM" id="MobiDB-lite"/>
    </source>
</evidence>
<sequence>MMSRWPSSSLMMGCDGNAKKHGSGHAPTSQTQKSRKVQTELLVAVDSTSEESQEDDDKTQSEENDDEFWDMSTADEEEGLDEQVPDSAPSPDEEAIVKRLRNRSAFHQNLNLNFSIAGNRVYFYQTTEDDIKKHFGKYGNISEIQLLRRQDGGIVGCGFVQFANQGKAAKAIEATNGKDFMGRKIDVDFARSKLSYIISRSGNEQDSGSLLKPNYEPLPSEFNSEIEIKEENLDSDAGVENKNDEMSHLKLKVKEKKAKRKFDEGKDVKEEGAVKKTTNKEKPIQKRGRLIVRNLPFKVTETNLKEHFSKFGDITEVKLLRKADGKLVGCGFIQFSWKQNAAKAILGTSGKPFLGRMIVVDWALPKNVFENKTKDSEVEIKTEPIDEETTIKLEDESVVEELDYTATINDDSKIKMALKEDLKDDDSGTDDDDDDILGEEDGSDYDDLEADHTTNSKNPKLMSNDVSEGRTVFVKNIPFSVTNEDFKTRMEQFGSVFYALICVDPLTEHSKGTGFVKFQTKESAEQCLSAGTELMLHDQILDVFPALNKEDAQNRIKNSKEANKNKDSRNLYLVKEGVVLAGSKAALGVSAADMARRLQLEQWKSQILRNLNMCVAKTRLIVHNIPSSWDDAKLHQLFASNTDPNTVIREARIMRDMRNIDAQGVGNSKEYGFVSFSTHDGALHALRKINNNPDVFSRNKRPIVAFSIENKAILNLKQKRLMKSREKNQHGDETRKKPINKQAQKTFDGRRKYPKKFVDFNSKNIGKKSEFVGESAKPGKTKLRSRFNLKTQAALHSETIRKDKHKQKVKQKVLQQRRVMQESLKQPQVRIFT</sequence>
<keyword evidence="4" id="KW-0539">Nucleus</keyword>
<feature type="compositionally biased region" description="Acidic residues" evidence="6">
    <location>
        <begin position="427"/>
        <end position="449"/>
    </location>
</feature>
<dbReference type="GO" id="GO:0003729">
    <property type="term" value="F:mRNA binding"/>
    <property type="evidence" value="ECO:0007669"/>
    <property type="project" value="TreeGrafter"/>
</dbReference>
<proteinExistence type="predicted"/>
<evidence type="ECO:0000313" key="8">
    <source>
        <dbReference type="EMBL" id="CAD7438578.1"/>
    </source>
</evidence>
<dbReference type="InterPro" id="IPR051945">
    <property type="entry name" value="RRM_MRD1_RNA_proc_ribogen"/>
</dbReference>
<dbReference type="PANTHER" id="PTHR48039:SF5">
    <property type="entry name" value="RNA-BINDING PROTEIN 28"/>
    <property type="match status" value="1"/>
</dbReference>
<evidence type="ECO:0000256" key="1">
    <source>
        <dbReference type="ARBA" id="ARBA00004123"/>
    </source>
</evidence>
<evidence type="ECO:0000256" key="3">
    <source>
        <dbReference type="ARBA" id="ARBA00022884"/>
    </source>
</evidence>
<evidence type="ECO:0000259" key="7">
    <source>
        <dbReference type="PROSITE" id="PS50102"/>
    </source>
</evidence>
<feature type="region of interest" description="Disordered" evidence="6">
    <location>
        <begin position="723"/>
        <end position="750"/>
    </location>
</feature>
<protein>
    <recommendedName>
        <fullName evidence="7">RRM domain-containing protein</fullName>
    </recommendedName>
</protein>
<feature type="domain" description="RRM" evidence="7">
    <location>
        <begin position="618"/>
        <end position="709"/>
    </location>
</feature>
<dbReference type="SMART" id="SM00360">
    <property type="entry name" value="RRM"/>
    <property type="match status" value="4"/>
</dbReference>